<organism evidence="2 3">
    <name type="scientific">Chiayiivirga flava</name>
    <dbReference type="NCBI Taxonomy" id="659595"/>
    <lineage>
        <taxon>Bacteria</taxon>
        <taxon>Pseudomonadati</taxon>
        <taxon>Pseudomonadota</taxon>
        <taxon>Gammaproteobacteria</taxon>
        <taxon>Lysobacterales</taxon>
        <taxon>Lysobacteraceae</taxon>
        <taxon>Chiayiivirga</taxon>
    </lineage>
</organism>
<protein>
    <recommendedName>
        <fullName evidence="4">M50 family peptidase</fullName>
    </recommendedName>
</protein>
<keyword evidence="1" id="KW-0812">Transmembrane</keyword>
<comment type="caution">
    <text evidence="2">The sequence shown here is derived from an EMBL/GenBank/DDBJ whole genome shotgun (WGS) entry which is preliminary data.</text>
</comment>
<evidence type="ECO:0008006" key="4">
    <source>
        <dbReference type="Google" id="ProtNLM"/>
    </source>
</evidence>
<gene>
    <name evidence="2" type="ORF">HNQ52_003245</name>
</gene>
<dbReference type="AlphaFoldDB" id="A0A7W8DBI6"/>
<keyword evidence="3" id="KW-1185">Reference proteome</keyword>
<accession>A0A7W8DBI6</accession>
<dbReference type="InterPro" id="IPR049500">
    <property type="entry name" value="Peptidase_M50B-like"/>
</dbReference>
<dbReference type="EMBL" id="JACHHP010000007">
    <property type="protein sequence ID" value="MBB5209673.1"/>
    <property type="molecule type" value="Genomic_DNA"/>
</dbReference>
<evidence type="ECO:0000313" key="3">
    <source>
        <dbReference type="Proteomes" id="UP000521199"/>
    </source>
</evidence>
<feature type="transmembrane region" description="Helical" evidence="1">
    <location>
        <begin position="209"/>
        <end position="231"/>
    </location>
</feature>
<feature type="transmembrane region" description="Helical" evidence="1">
    <location>
        <begin position="114"/>
        <end position="131"/>
    </location>
</feature>
<keyword evidence="1" id="KW-1133">Transmembrane helix</keyword>
<proteinExistence type="predicted"/>
<reference evidence="2 3" key="1">
    <citation type="submission" date="2020-08" db="EMBL/GenBank/DDBJ databases">
        <title>Genomic Encyclopedia of Type Strains, Phase IV (KMG-IV): sequencing the most valuable type-strain genomes for metagenomic binning, comparative biology and taxonomic classification.</title>
        <authorList>
            <person name="Goeker M."/>
        </authorList>
    </citation>
    <scope>NUCLEOTIDE SEQUENCE [LARGE SCALE GENOMIC DNA]</scope>
    <source>
        <strain evidence="2 3">DSM 24163</strain>
    </source>
</reference>
<name>A0A7W8DBI6_9GAMM</name>
<sequence length="249" mass="25515">MTHRHALQALLAATGLSLVLLLLPVWIPSLAWLAWPLILVSTLFHELGHGIAALLAGGGFDALRIYADGSGVATTRSDGSRTMVAAIAAGGPLGPPLVALALFFAARRAGSARVALWIMTGMLALALPLWVRNAFGVAFVGLFAALLAVVAVRGSARVAQAVTCFLAIQLCLSAFSRADYLFTAQARTGLGLMPSDTAQIANALWLPHWVWGGALAALSLAILALGVVLFASALRAGAPPVPSGAGAPE</sequence>
<dbReference type="Pfam" id="PF13398">
    <property type="entry name" value="Peptidase_M50B"/>
    <property type="match status" value="1"/>
</dbReference>
<dbReference type="RefSeq" id="WP_183962202.1">
    <property type="nucleotide sequence ID" value="NZ_JACHHP010000007.1"/>
</dbReference>
<evidence type="ECO:0000256" key="1">
    <source>
        <dbReference type="SAM" id="Phobius"/>
    </source>
</evidence>
<feature type="transmembrane region" description="Helical" evidence="1">
    <location>
        <begin position="137"/>
        <end position="154"/>
    </location>
</feature>
<evidence type="ECO:0000313" key="2">
    <source>
        <dbReference type="EMBL" id="MBB5209673.1"/>
    </source>
</evidence>
<dbReference type="Proteomes" id="UP000521199">
    <property type="component" value="Unassembled WGS sequence"/>
</dbReference>
<keyword evidence="1" id="KW-0472">Membrane</keyword>
<feature type="transmembrane region" description="Helical" evidence="1">
    <location>
        <begin position="83"/>
        <end position="105"/>
    </location>
</feature>